<dbReference type="AlphaFoldDB" id="A0A7W7RZZ5"/>
<proteinExistence type="predicted"/>
<sequence length="57" mass="6441">MRALERLCRLLMPQKGRRGRRRPRRVAATTPVATTATIPAGVAPISLTNPYPWQETR</sequence>
<protein>
    <submittedName>
        <fullName evidence="1">Uncharacterized protein</fullName>
    </submittedName>
</protein>
<keyword evidence="2" id="KW-1185">Reference proteome</keyword>
<dbReference type="Proteomes" id="UP000534286">
    <property type="component" value="Unassembled WGS sequence"/>
</dbReference>
<evidence type="ECO:0000313" key="1">
    <source>
        <dbReference type="EMBL" id="MBB4940703.1"/>
    </source>
</evidence>
<name>A0A7W7RZZ5_9ACTN</name>
<dbReference type="EMBL" id="JACHJU010000002">
    <property type="protein sequence ID" value="MBB4940703.1"/>
    <property type="molecule type" value="Genomic_DNA"/>
</dbReference>
<evidence type="ECO:0000313" key="2">
    <source>
        <dbReference type="Proteomes" id="UP000534286"/>
    </source>
</evidence>
<reference evidence="1 2" key="1">
    <citation type="submission" date="2020-08" db="EMBL/GenBank/DDBJ databases">
        <title>Sequencing the genomes of 1000 actinobacteria strains.</title>
        <authorList>
            <person name="Klenk H.-P."/>
        </authorList>
    </citation>
    <scope>NUCLEOTIDE SEQUENCE [LARGE SCALE GENOMIC DNA]</scope>
    <source>
        <strain evidence="1 2">DSM 43023</strain>
    </source>
</reference>
<accession>A0A7W7RZZ5</accession>
<comment type="caution">
    <text evidence="1">The sequence shown here is derived from an EMBL/GenBank/DDBJ whole genome shotgun (WGS) entry which is preliminary data.</text>
</comment>
<organism evidence="1 2">
    <name type="scientific">Streptosporangium album</name>
    <dbReference type="NCBI Taxonomy" id="47479"/>
    <lineage>
        <taxon>Bacteria</taxon>
        <taxon>Bacillati</taxon>
        <taxon>Actinomycetota</taxon>
        <taxon>Actinomycetes</taxon>
        <taxon>Streptosporangiales</taxon>
        <taxon>Streptosporangiaceae</taxon>
        <taxon>Streptosporangium</taxon>
    </lineage>
</organism>
<gene>
    <name evidence="1" type="ORF">FHR32_005080</name>
</gene>